<dbReference type="AlphaFoldDB" id="A0A430URP6"/>
<proteinExistence type="predicted"/>
<organism evidence="1 2">
    <name type="scientific">Thermus scotoductus</name>
    <dbReference type="NCBI Taxonomy" id="37636"/>
    <lineage>
        <taxon>Bacteria</taxon>
        <taxon>Thermotogati</taxon>
        <taxon>Deinococcota</taxon>
        <taxon>Deinococci</taxon>
        <taxon>Thermales</taxon>
        <taxon>Thermaceae</taxon>
        <taxon>Thermus</taxon>
    </lineage>
</organism>
<name>A0A430URP6_THESC</name>
<evidence type="ECO:0000313" key="2">
    <source>
        <dbReference type="Proteomes" id="UP000287173"/>
    </source>
</evidence>
<evidence type="ECO:0000313" key="1">
    <source>
        <dbReference type="EMBL" id="RTI10924.1"/>
    </source>
</evidence>
<protein>
    <submittedName>
        <fullName evidence="1">Uncharacterized protein</fullName>
    </submittedName>
</protein>
<accession>A0A430URP6</accession>
<dbReference type="EMBL" id="PEMG01000065">
    <property type="protein sequence ID" value="RTI10924.1"/>
    <property type="molecule type" value="Genomic_DNA"/>
</dbReference>
<reference evidence="1 2" key="1">
    <citation type="journal article" date="2019" name="Extremophiles">
        <title>Biogeography of thermophiles and predominance of Thermus scotoductus in domestic water heaters.</title>
        <authorList>
            <person name="Wilpiszeski R.L."/>
            <person name="Zhang Z."/>
            <person name="House C.H."/>
        </authorList>
    </citation>
    <scope>NUCLEOTIDE SEQUENCE [LARGE SCALE GENOMIC DNA]</scope>
    <source>
        <strain evidence="1 2">17_S17</strain>
    </source>
</reference>
<gene>
    <name evidence="1" type="ORF">CSW30_03225</name>
</gene>
<comment type="caution">
    <text evidence="1">The sequence shown here is derived from an EMBL/GenBank/DDBJ whole genome shotgun (WGS) entry which is preliminary data.</text>
</comment>
<sequence length="74" mass="7889">MRLVSIPYGAISLCNVAPSLALAEGIKVSIPYGAISLCNKGVQAPWVVVREGVSIPYGAISLCNPKRRRCMLLC</sequence>
<dbReference type="Proteomes" id="UP000287173">
    <property type="component" value="Unassembled WGS sequence"/>
</dbReference>